<feature type="domain" description="GGDEF" evidence="3">
    <location>
        <begin position="192"/>
        <end position="329"/>
    </location>
</feature>
<dbReference type="Gene3D" id="3.30.450.40">
    <property type="match status" value="1"/>
</dbReference>
<evidence type="ECO:0000256" key="1">
    <source>
        <dbReference type="ARBA" id="ARBA00012528"/>
    </source>
</evidence>
<dbReference type="GO" id="GO:0005886">
    <property type="term" value="C:plasma membrane"/>
    <property type="evidence" value="ECO:0007669"/>
    <property type="project" value="TreeGrafter"/>
</dbReference>
<reference evidence="4 5" key="5">
    <citation type="journal article" date="2010" name="Appl. Environ. Microbiol.">
        <title>phrR-like gene praR of Azorhizobium caulinodans ORS571 is essential for symbiosis with Sesbania rostrata and is involved in expression of reb genes.</title>
        <authorList>
            <person name="Akiba N."/>
            <person name="Aono T."/>
            <person name="Toyazaki H."/>
            <person name="Sato S."/>
            <person name="Oyaizu H."/>
        </authorList>
    </citation>
    <scope>NUCLEOTIDE SEQUENCE [LARGE SCALE GENOMIC DNA]</scope>
    <source>
        <strain evidence="5">ATCC 43989 / DSM 5975 / JCM 20966 / LMG 6465 / NBRC 14845 / NCIMB 13405 / ORS 571</strain>
    </source>
</reference>
<comment type="catalytic activity">
    <reaction evidence="2">
        <text>2 GTP = 3',3'-c-di-GMP + 2 diphosphate</text>
        <dbReference type="Rhea" id="RHEA:24898"/>
        <dbReference type="ChEBI" id="CHEBI:33019"/>
        <dbReference type="ChEBI" id="CHEBI:37565"/>
        <dbReference type="ChEBI" id="CHEBI:58805"/>
        <dbReference type="EC" id="2.7.7.65"/>
    </reaction>
</comment>
<evidence type="ECO:0000256" key="2">
    <source>
        <dbReference type="ARBA" id="ARBA00034247"/>
    </source>
</evidence>
<dbReference type="EC" id="2.7.7.65" evidence="1"/>
<reference evidence="5" key="2">
    <citation type="submission" date="2007-04" db="EMBL/GenBank/DDBJ databases">
        <title>Complete genome sequence of the nitrogen-fixing bacterium Azorhizobium caulinodans ORS571.</title>
        <authorList>
            <person name="Lee K.B."/>
            <person name="Backer P.D."/>
            <person name="Aono T."/>
            <person name="Liu C.T."/>
            <person name="Suzuki S."/>
            <person name="Suzuki T."/>
            <person name="Kaneko T."/>
            <person name="Yamada M."/>
            <person name="Tabata S."/>
            <person name="Kupfer D.M."/>
            <person name="Najar F.Z."/>
            <person name="Wiley G.B."/>
            <person name="Roe B."/>
            <person name="Binnewies T."/>
            <person name="Ussery D."/>
            <person name="Vereecke D."/>
            <person name="Gevers D."/>
            <person name="Holsters M."/>
            <person name="Oyaizu H."/>
        </authorList>
    </citation>
    <scope>NUCLEOTIDE SEQUENCE [LARGE SCALE GENOMIC DNA]</scope>
    <source>
        <strain evidence="5">ATCC 43989 / DSM 5975 / JCM 20966 / LMG 6465 / NBRC 14845 / NCIMB 13405 / ORS 571</strain>
    </source>
</reference>
<dbReference type="InterPro" id="IPR000160">
    <property type="entry name" value="GGDEF_dom"/>
</dbReference>
<reference evidence="4 5" key="1">
    <citation type="journal article" date="2007" name="Appl. Environ. Microbiol.">
        <title>Rhizobial factors required for stem nodule maturation and maintenance in Sesbania rostrata-Azorhizobium caulinodans ORS571 symbiosis.</title>
        <authorList>
            <person name="Suzuki S."/>
            <person name="Aono T."/>
            <person name="Lee KB."/>
            <person name="Suzuki T."/>
            <person name="Liu CT."/>
            <person name="Miwa H."/>
            <person name="Wakao S."/>
            <person name="Iki T."/>
            <person name="Oyaizu H."/>
        </authorList>
    </citation>
    <scope>NUCLEOTIDE SEQUENCE [LARGE SCALE GENOMIC DNA]</scope>
    <source>
        <strain evidence="5">ATCC 43989 / DSM 5975 / JCM 20966 / LMG 6465 / NBRC 14845 / NCIMB 13405 / ORS 571</strain>
    </source>
</reference>
<dbReference type="PANTHER" id="PTHR45138">
    <property type="entry name" value="REGULATORY COMPONENTS OF SENSORY TRANSDUCTION SYSTEM"/>
    <property type="match status" value="1"/>
</dbReference>
<accession>A8IAI3</accession>
<dbReference type="GO" id="GO:0052621">
    <property type="term" value="F:diguanylate cyclase activity"/>
    <property type="evidence" value="ECO:0007669"/>
    <property type="project" value="UniProtKB-EC"/>
</dbReference>
<dbReference type="PANTHER" id="PTHR45138:SF9">
    <property type="entry name" value="DIGUANYLATE CYCLASE DGCM-RELATED"/>
    <property type="match status" value="1"/>
</dbReference>
<dbReference type="eggNOG" id="COG2203">
    <property type="taxonomic scope" value="Bacteria"/>
</dbReference>
<gene>
    <name evidence="4" type="ordered locus">AZC_2512</name>
</gene>
<evidence type="ECO:0000259" key="3">
    <source>
        <dbReference type="PROSITE" id="PS50887"/>
    </source>
</evidence>
<dbReference type="CDD" id="cd01949">
    <property type="entry name" value="GGDEF"/>
    <property type="match status" value="1"/>
</dbReference>
<evidence type="ECO:0000313" key="5">
    <source>
        <dbReference type="Proteomes" id="UP000000270"/>
    </source>
</evidence>
<dbReference type="SMART" id="SM00065">
    <property type="entry name" value="GAF"/>
    <property type="match status" value="1"/>
</dbReference>
<organism evidence="4 5">
    <name type="scientific">Azorhizobium caulinodans (strain ATCC 43989 / DSM 5975 / JCM 20966 / LMG 6465 / NBRC 14845 / NCIMB 13405 / ORS 571)</name>
    <dbReference type="NCBI Taxonomy" id="438753"/>
    <lineage>
        <taxon>Bacteria</taxon>
        <taxon>Pseudomonadati</taxon>
        <taxon>Pseudomonadota</taxon>
        <taxon>Alphaproteobacteria</taxon>
        <taxon>Hyphomicrobiales</taxon>
        <taxon>Xanthobacteraceae</taxon>
        <taxon>Azorhizobium</taxon>
    </lineage>
</organism>
<proteinExistence type="predicted"/>
<dbReference type="InterPro" id="IPR029787">
    <property type="entry name" value="Nucleotide_cyclase"/>
</dbReference>
<dbReference type="Proteomes" id="UP000000270">
    <property type="component" value="Chromosome"/>
</dbReference>
<reference evidence="4 5" key="6">
    <citation type="journal article" date="2011" name="Appl. Environ. Microbiol.">
        <title>Involvement of the azorhizobial chromosome partition gene (parA) in the onset of bacteroid differentiation during Sesbania rostrata stem nodule development.</title>
        <authorList>
            <person name="Liu CT."/>
            <person name="Lee KB."/>
            <person name="Wang YS."/>
            <person name="Peng MH."/>
            <person name="Lee KT."/>
            <person name="Suzuki S."/>
            <person name="Suzuki T."/>
            <person name="Oyaizu H."/>
        </authorList>
    </citation>
    <scope>NUCLEOTIDE SEQUENCE [LARGE SCALE GENOMIC DNA]</scope>
    <source>
        <strain evidence="5">ATCC 43989 / DSM 5975 / JCM 20966 / LMG 6465 / NBRC 14845 / NCIMB 13405 / ORS 571</strain>
    </source>
</reference>
<dbReference type="PROSITE" id="PS50887">
    <property type="entry name" value="GGDEF"/>
    <property type="match status" value="1"/>
</dbReference>
<name>A8IAI3_AZOC5</name>
<dbReference type="AlphaFoldDB" id="A8IAI3"/>
<dbReference type="SUPFAM" id="SSF55781">
    <property type="entry name" value="GAF domain-like"/>
    <property type="match status" value="1"/>
</dbReference>
<dbReference type="NCBIfam" id="TIGR00254">
    <property type="entry name" value="GGDEF"/>
    <property type="match status" value="1"/>
</dbReference>
<dbReference type="KEGG" id="azc:AZC_2512"/>
<protein>
    <recommendedName>
        <fullName evidence="1">diguanylate cyclase</fullName>
        <ecNumber evidence="1">2.7.7.65</ecNumber>
    </recommendedName>
</protein>
<dbReference type="Pfam" id="PF01590">
    <property type="entry name" value="GAF"/>
    <property type="match status" value="1"/>
</dbReference>
<dbReference type="InterPro" id="IPR003018">
    <property type="entry name" value="GAF"/>
</dbReference>
<dbReference type="EMBL" id="AP009384">
    <property type="protein sequence ID" value="BAF88510.1"/>
    <property type="molecule type" value="Genomic_DNA"/>
</dbReference>
<dbReference type="SUPFAM" id="SSF55073">
    <property type="entry name" value="Nucleotide cyclase"/>
    <property type="match status" value="1"/>
</dbReference>
<dbReference type="SMART" id="SM00267">
    <property type="entry name" value="GGDEF"/>
    <property type="match status" value="1"/>
</dbReference>
<dbReference type="Pfam" id="PF00990">
    <property type="entry name" value="GGDEF"/>
    <property type="match status" value="1"/>
</dbReference>
<sequence length="329" mass="35972">MSSARSLEELTRPLLELLELITGLESTFLTRIDFAAGIQNVLFSRNSSTLHLPETLSVPWGDTLCKRALAEQCPYADDVSTRWGDSEAARVLGIETFTSTPVYLEGGSLYGTLCAASCDRKPISSDGQHVLRLFSALIAQQIQQDQLMQELRRANAQLAAYSFTDALTGLPNRRFILDELQRMMAQAARSGQNLIVAFIDLDGFKAINDAHGHDAGDAFLIEVGRRLSLGLRAGDVLGRLGGDEFVMVGFTAPGEPGRAPADATRQRLTALIEGHYELGRWRIDYEGASIGVIEAEPGESAPEEILRRADALMYETKKARRATRRSATG</sequence>
<reference evidence="4 5" key="4">
    <citation type="journal article" date="2009" name="Appl. Environ. Microbiol.">
        <title>Comparative genome-wide transcriptional profiling of Azorhizobium caulinodans ORS571 grown under free-living and symbiotic conditions.</title>
        <authorList>
            <person name="Tsukada S."/>
            <person name="Aono T."/>
            <person name="Akiba N."/>
            <person name="Lee KB."/>
            <person name="Liu CT."/>
            <person name="Toyazaki H."/>
            <person name="Oyaizu H."/>
        </authorList>
    </citation>
    <scope>NUCLEOTIDE SEQUENCE [LARGE SCALE GENOMIC DNA]</scope>
    <source>
        <strain evidence="5">ATCC 43989 / DSM 5975 / JCM 20966 / LMG 6465 / NBRC 14845 / NCIMB 13405 / ORS 571</strain>
    </source>
</reference>
<dbReference type="STRING" id="438753.AZC_2512"/>
<dbReference type="GO" id="GO:0043709">
    <property type="term" value="P:cell adhesion involved in single-species biofilm formation"/>
    <property type="evidence" value="ECO:0007669"/>
    <property type="project" value="TreeGrafter"/>
</dbReference>
<reference evidence="4 5" key="3">
    <citation type="journal article" date="2008" name="BMC Genomics">
        <title>The genome of the versatile nitrogen fixer Azorhizobium caulinodans ORS571.</title>
        <authorList>
            <person name="Lee KB."/>
            <person name="Backer P.D."/>
            <person name="Aono T."/>
            <person name="Liu CT."/>
            <person name="Suzuki S."/>
            <person name="Suzuki T."/>
            <person name="Kaneko T."/>
            <person name="Yamada M."/>
            <person name="Tabata S."/>
            <person name="Kupfer D.M."/>
            <person name="Najar F.Z."/>
            <person name="Wiley G.B."/>
            <person name="Roe B."/>
            <person name="Binnewies T.T."/>
            <person name="Ussery D.W."/>
            <person name="D'Haeze W."/>
            <person name="Herder J.D."/>
            <person name="Gevers D."/>
            <person name="Vereecke D."/>
            <person name="Holsters M."/>
            <person name="Oyaizu H."/>
        </authorList>
    </citation>
    <scope>NUCLEOTIDE SEQUENCE [LARGE SCALE GENOMIC DNA]</scope>
    <source>
        <strain evidence="5">ATCC 43989 / DSM 5975 / JCM 20966 / LMG 6465 / NBRC 14845 / NCIMB 13405 / ORS 571</strain>
    </source>
</reference>
<dbReference type="InterPro" id="IPR050469">
    <property type="entry name" value="Diguanylate_Cyclase"/>
</dbReference>
<dbReference type="GO" id="GO:1902201">
    <property type="term" value="P:negative regulation of bacterial-type flagellum-dependent cell motility"/>
    <property type="evidence" value="ECO:0007669"/>
    <property type="project" value="TreeGrafter"/>
</dbReference>
<evidence type="ECO:0000313" key="4">
    <source>
        <dbReference type="EMBL" id="BAF88510.1"/>
    </source>
</evidence>
<dbReference type="Gene3D" id="3.30.70.270">
    <property type="match status" value="1"/>
</dbReference>
<dbReference type="HOGENOM" id="CLU_000445_11_32_5"/>
<dbReference type="eggNOG" id="COG2199">
    <property type="taxonomic scope" value="Bacteria"/>
</dbReference>
<keyword evidence="5" id="KW-1185">Reference proteome</keyword>
<dbReference type="InterPro" id="IPR029016">
    <property type="entry name" value="GAF-like_dom_sf"/>
</dbReference>
<dbReference type="InterPro" id="IPR043128">
    <property type="entry name" value="Rev_trsase/Diguanyl_cyclase"/>
</dbReference>